<proteinExistence type="predicted"/>
<evidence type="ECO:0000313" key="3">
    <source>
        <dbReference type="Proteomes" id="UP001139006"/>
    </source>
</evidence>
<dbReference type="InterPro" id="IPR025325">
    <property type="entry name" value="DUF4231"/>
</dbReference>
<feature type="transmembrane region" description="Helical" evidence="1">
    <location>
        <begin position="21"/>
        <end position="49"/>
    </location>
</feature>
<dbReference type="EMBL" id="JAIULA010000032">
    <property type="protein sequence ID" value="MCP0887974.1"/>
    <property type="molecule type" value="Genomic_DNA"/>
</dbReference>
<name>A0A9X2FLQ3_9LACO</name>
<gene>
    <name evidence="2" type="ORF">LB941_11590</name>
</gene>
<evidence type="ECO:0000313" key="2">
    <source>
        <dbReference type="EMBL" id="MCP0887974.1"/>
    </source>
</evidence>
<reference evidence="2 3" key="1">
    <citation type="journal article" date="2023" name="Int. J. Syst. Evol. Microbiol.">
        <title>Ligilactobacillus ubinensis sp. nov., a novel species isolated from the wild ferment of a durian fruit (Durio zibethinus).</title>
        <authorList>
            <person name="Heng Y.C."/>
            <person name="Menon N."/>
            <person name="Chen B."/>
            <person name="Loo B.Z.L."/>
            <person name="Wong G.W.J."/>
            <person name="Lim A.C.H."/>
            <person name="Silvaraju S."/>
            <person name="Kittelmann S."/>
        </authorList>
    </citation>
    <scope>NUCLEOTIDE SEQUENCE [LARGE SCALE GENOMIC DNA]</scope>
    <source>
        <strain evidence="2 3">WILCCON 0076</strain>
    </source>
</reference>
<dbReference type="Proteomes" id="UP001139006">
    <property type="component" value="Unassembled WGS sequence"/>
</dbReference>
<dbReference type="Pfam" id="PF14015">
    <property type="entry name" value="DUF4231"/>
    <property type="match status" value="1"/>
</dbReference>
<feature type="transmembrane region" description="Helical" evidence="1">
    <location>
        <begin position="55"/>
        <end position="78"/>
    </location>
</feature>
<dbReference type="AlphaFoldDB" id="A0A9X2FLQ3"/>
<keyword evidence="1" id="KW-1133">Transmembrane helix</keyword>
<dbReference type="RefSeq" id="WP_253362131.1">
    <property type="nucleotide sequence ID" value="NZ_JAIULA010000032.1"/>
</dbReference>
<evidence type="ECO:0000256" key="1">
    <source>
        <dbReference type="SAM" id="Phobius"/>
    </source>
</evidence>
<comment type="caution">
    <text evidence="2">The sequence shown here is derived from an EMBL/GenBank/DDBJ whole genome shotgun (WGS) entry which is preliminary data.</text>
</comment>
<organism evidence="2 3">
    <name type="scientific">Ligilactobacillus ubinensis</name>
    <dbReference type="NCBI Taxonomy" id="2876789"/>
    <lineage>
        <taxon>Bacteria</taxon>
        <taxon>Bacillati</taxon>
        <taxon>Bacillota</taxon>
        <taxon>Bacilli</taxon>
        <taxon>Lactobacillales</taxon>
        <taxon>Lactobacillaceae</taxon>
        <taxon>Ligilactobacillus</taxon>
    </lineage>
</organism>
<protein>
    <submittedName>
        <fullName evidence="2">DUF4231 domain-containing protein</fullName>
    </submittedName>
</protein>
<keyword evidence="1" id="KW-0472">Membrane</keyword>
<keyword evidence="1" id="KW-0812">Transmembrane</keyword>
<sequence length="135" mass="15315">MNNQNIEEYLKKVILKLTKKVKLYSICIHSANIIKLILSAAIPIIISLSEKNVNLLLLVSILSALITIIQGTTSVLGLEDKRHRLLTIIMQLSKESFLYNTQTDPYNKNEKENYHLLIKNIENGLEEVIADQNGN</sequence>
<accession>A0A9X2FLQ3</accession>
<keyword evidence="3" id="KW-1185">Reference proteome</keyword>